<dbReference type="SUPFAM" id="SSF50044">
    <property type="entry name" value="SH3-domain"/>
    <property type="match status" value="2"/>
</dbReference>
<comment type="caution">
    <text evidence="6">The sequence shown here is derived from an EMBL/GenBank/DDBJ whole genome shotgun (WGS) entry which is preliminary data.</text>
</comment>
<feature type="domain" description="SH3" evidence="4">
    <location>
        <begin position="650"/>
        <end position="710"/>
    </location>
</feature>
<feature type="compositionally biased region" description="Polar residues" evidence="3">
    <location>
        <begin position="460"/>
        <end position="469"/>
    </location>
</feature>
<reference evidence="6" key="1">
    <citation type="journal article" date="2023" name="Mol. Phylogenet. Evol.">
        <title>Genome-scale phylogeny and comparative genomics of the fungal order Sordariales.</title>
        <authorList>
            <person name="Hensen N."/>
            <person name="Bonometti L."/>
            <person name="Westerberg I."/>
            <person name="Brannstrom I.O."/>
            <person name="Guillou S."/>
            <person name="Cros-Aarteil S."/>
            <person name="Calhoun S."/>
            <person name="Haridas S."/>
            <person name="Kuo A."/>
            <person name="Mondo S."/>
            <person name="Pangilinan J."/>
            <person name="Riley R."/>
            <person name="LaButti K."/>
            <person name="Andreopoulos B."/>
            <person name="Lipzen A."/>
            <person name="Chen C."/>
            <person name="Yan M."/>
            <person name="Daum C."/>
            <person name="Ng V."/>
            <person name="Clum A."/>
            <person name="Steindorff A."/>
            <person name="Ohm R.A."/>
            <person name="Martin F."/>
            <person name="Silar P."/>
            <person name="Natvig D.O."/>
            <person name="Lalanne C."/>
            <person name="Gautier V."/>
            <person name="Ament-Velasquez S.L."/>
            <person name="Kruys A."/>
            <person name="Hutchinson M.I."/>
            <person name="Powell A.J."/>
            <person name="Barry K."/>
            <person name="Miller A.N."/>
            <person name="Grigoriev I.V."/>
            <person name="Debuchy R."/>
            <person name="Gladieux P."/>
            <person name="Hiltunen Thoren M."/>
            <person name="Johannesson H."/>
        </authorList>
    </citation>
    <scope>NUCLEOTIDE SEQUENCE</scope>
    <source>
        <strain evidence="6">CBS 757.83</strain>
    </source>
</reference>
<dbReference type="SUPFAM" id="SSF55753">
    <property type="entry name" value="Actin depolymerizing proteins"/>
    <property type="match status" value="1"/>
</dbReference>
<feature type="compositionally biased region" description="Pro residues" evidence="3">
    <location>
        <begin position="512"/>
        <end position="521"/>
    </location>
</feature>
<evidence type="ECO:0000259" key="4">
    <source>
        <dbReference type="PROSITE" id="PS50002"/>
    </source>
</evidence>
<dbReference type="GO" id="GO:0005884">
    <property type="term" value="C:actin filament"/>
    <property type="evidence" value="ECO:0007669"/>
    <property type="project" value="TreeGrafter"/>
</dbReference>
<evidence type="ECO:0000256" key="1">
    <source>
        <dbReference type="ARBA" id="ARBA00022443"/>
    </source>
</evidence>
<gene>
    <name evidence="6" type="ORF">N658DRAFT_54393</name>
</gene>
<protein>
    <recommendedName>
        <fullName evidence="8">Drebrin-like protein</fullName>
    </recommendedName>
</protein>
<feature type="compositionally biased region" description="Low complexity" evidence="3">
    <location>
        <begin position="407"/>
        <end position="423"/>
    </location>
</feature>
<dbReference type="FunFam" id="3.40.20.10:FF:000045">
    <property type="entry name" value="Actin binding protein, putative"/>
    <property type="match status" value="1"/>
</dbReference>
<keyword evidence="1 2" id="KW-0728">SH3 domain</keyword>
<dbReference type="SMART" id="SM00102">
    <property type="entry name" value="ADF"/>
    <property type="match status" value="1"/>
</dbReference>
<sequence>MASLNLSTHGPSIKSSYQSVINGPAASSTSPTAARWALFTVQAPLLNAFQSTGAKESILKVEGTGDGELADLVEDFSEGRIQLAFVRVKDPNTGLPKNVFIAWCGGGVPERTKGYFTSHVSTVSKVLHGYHVQITARSEADLAPEDIMRKVADASGAKYSAGTSNDSPAVAPPRTAKKPVFTPTTSGSGSSFNPLAASRTQRRADADNDGWGADAPPVTRSELQKVESAYKPTKVDIASLRNNNDESRSSTPLGQGEPLSDVVKGGYQPVGRIDIAALRAQAKEQDERPTTVKGAYEPVGKVDIAAIRARAQPRPAEPVEEPAPPKSLAERSAAFTPSERLTELPKPKVAKKFGATPFTGTKAPTPVGLGLGAPSTPTPPPVGAASRTFADQGGKTPAQLWAEKKATQAGAPAGAPSTGATSPMTAQKSGSEWKSGYSGKSWATAPTPVFGRGGVEKQRTGGTEQSEPEAQQPAVTGGSVSALRDRFKGAAPMGAASRSTAGEAEQSDEEPAPPPPPPPMDSRPAGGFALPGLPSRPAAANQQEEDESEVPPSIPSRNYEEREPSPVRVAMPVPRSAATDIKPAEQSLPPRPVPVPQELPREEQLPAEPETHNARAAAVAVASVAGLAAGGVLATGGVRDGGSDSAAGPMGGKKALVQYDYEKAEDNEIDLQEGEYVTSIEMVDDDWWMGTNGQGESGLFPSNYVELVDDDDEGAVAHQPSPPAPAPAPAPPPAPAPQEPEPEGDGPTATAQFDYEAAEDNGMPSRVSAPSCGGAILTEPGTELSFPEGAKIAGLEFPDEDWWFGHYRGKSGLFPANYVQLDS</sequence>
<evidence type="ECO:0000313" key="7">
    <source>
        <dbReference type="Proteomes" id="UP001305647"/>
    </source>
</evidence>
<feature type="domain" description="SH3" evidence="4">
    <location>
        <begin position="744"/>
        <end position="823"/>
    </location>
</feature>
<evidence type="ECO:0008006" key="8">
    <source>
        <dbReference type="Google" id="ProtNLM"/>
    </source>
</evidence>
<dbReference type="Gene3D" id="2.30.30.40">
    <property type="entry name" value="SH3 Domains"/>
    <property type="match status" value="2"/>
</dbReference>
<dbReference type="SMART" id="SM00326">
    <property type="entry name" value="SH3"/>
    <property type="match status" value="2"/>
</dbReference>
<dbReference type="GO" id="GO:0030833">
    <property type="term" value="P:regulation of actin filament polymerization"/>
    <property type="evidence" value="ECO:0007669"/>
    <property type="project" value="TreeGrafter"/>
</dbReference>
<dbReference type="CDD" id="cd11281">
    <property type="entry name" value="ADF_drebrin_like"/>
    <property type="match status" value="1"/>
</dbReference>
<feature type="region of interest" description="Disordered" evidence="3">
    <location>
        <begin position="311"/>
        <end position="614"/>
    </location>
</feature>
<evidence type="ECO:0000259" key="5">
    <source>
        <dbReference type="PROSITE" id="PS51263"/>
    </source>
</evidence>
<dbReference type="InterPro" id="IPR001452">
    <property type="entry name" value="SH3_domain"/>
</dbReference>
<evidence type="ECO:0000313" key="6">
    <source>
        <dbReference type="EMBL" id="KAK4101763.1"/>
    </source>
</evidence>
<dbReference type="FunFam" id="2.30.30.40:FF:000273">
    <property type="entry name" value="Actin binding protein"/>
    <property type="match status" value="1"/>
</dbReference>
<feature type="compositionally biased region" description="Basic and acidic residues" evidence="3">
    <location>
        <begin position="599"/>
        <end position="613"/>
    </location>
</feature>
<feature type="compositionally biased region" description="Pro residues" evidence="3">
    <location>
        <begin position="720"/>
        <end position="739"/>
    </location>
</feature>
<evidence type="ECO:0000256" key="2">
    <source>
        <dbReference type="PROSITE-ProRule" id="PRU00192"/>
    </source>
</evidence>
<dbReference type="CDD" id="cd11962">
    <property type="entry name" value="SH3_Abp1_fungi_C1"/>
    <property type="match status" value="1"/>
</dbReference>
<dbReference type="Pfam" id="PF14604">
    <property type="entry name" value="SH3_9"/>
    <property type="match status" value="2"/>
</dbReference>
<accession>A0AAN6Q1F1</accession>
<dbReference type="InterPro" id="IPR036028">
    <property type="entry name" value="SH3-like_dom_sf"/>
</dbReference>
<keyword evidence="7" id="KW-1185">Reference proteome</keyword>
<organism evidence="6 7">
    <name type="scientific">Parathielavia hyrcaniae</name>
    <dbReference type="NCBI Taxonomy" id="113614"/>
    <lineage>
        <taxon>Eukaryota</taxon>
        <taxon>Fungi</taxon>
        <taxon>Dikarya</taxon>
        <taxon>Ascomycota</taxon>
        <taxon>Pezizomycotina</taxon>
        <taxon>Sordariomycetes</taxon>
        <taxon>Sordariomycetidae</taxon>
        <taxon>Sordariales</taxon>
        <taxon>Chaetomiaceae</taxon>
        <taxon>Parathielavia</taxon>
    </lineage>
</organism>
<dbReference type="PANTHER" id="PTHR10829:SF25">
    <property type="entry name" value="DREBRIN-LIKE PROTEIN"/>
    <property type="match status" value="1"/>
</dbReference>
<dbReference type="GO" id="GO:0030427">
    <property type="term" value="C:site of polarized growth"/>
    <property type="evidence" value="ECO:0007669"/>
    <property type="project" value="TreeGrafter"/>
</dbReference>
<dbReference type="InterPro" id="IPR035719">
    <property type="entry name" value="Abp1_fungi_SH3_C1"/>
</dbReference>
<dbReference type="Pfam" id="PF00241">
    <property type="entry name" value="Cofilin_ADF"/>
    <property type="match status" value="1"/>
</dbReference>
<dbReference type="InterPro" id="IPR002108">
    <property type="entry name" value="ADF-H"/>
</dbReference>
<feature type="region of interest" description="Disordered" evidence="3">
    <location>
        <begin position="713"/>
        <end position="774"/>
    </location>
</feature>
<dbReference type="GO" id="GO:0051015">
    <property type="term" value="F:actin filament binding"/>
    <property type="evidence" value="ECO:0007669"/>
    <property type="project" value="TreeGrafter"/>
</dbReference>
<feature type="domain" description="ADF-H" evidence="5">
    <location>
        <begin position="5"/>
        <end position="152"/>
    </location>
</feature>
<feature type="region of interest" description="Disordered" evidence="3">
    <location>
        <begin position="157"/>
        <end position="260"/>
    </location>
</feature>
<dbReference type="PRINTS" id="PR00452">
    <property type="entry name" value="SH3DOMAIN"/>
</dbReference>
<evidence type="ECO:0000256" key="3">
    <source>
        <dbReference type="SAM" id="MobiDB-lite"/>
    </source>
</evidence>
<dbReference type="PANTHER" id="PTHR10829">
    <property type="entry name" value="CORTACTIN AND DREBRIN"/>
    <property type="match status" value="1"/>
</dbReference>
<dbReference type="InterPro" id="IPR029006">
    <property type="entry name" value="ADF-H/Gelsolin-like_dom_sf"/>
</dbReference>
<dbReference type="EMBL" id="MU863634">
    <property type="protein sequence ID" value="KAK4101763.1"/>
    <property type="molecule type" value="Genomic_DNA"/>
</dbReference>
<dbReference type="PROSITE" id="PS51263">
    <property type="entry name" value="ADF_H"/>
    <property type="match status" value="1"/>
</dbReference>
<dbReference type="Gene3D" id="3.40.20.10">
    <property type="entry name" value="Severin"/>
    <property type="match status" value="1"/>
</dbReference>
<dbReference type="Proteomes" id="UP001305647">
    <property type="component" value="Unassembled WGS sequence"/>
</dbReference>
<dbReference type="GO" id="GO:0030864">
    <property type="term" value="C:cortical actin cytoskeleton"/>
    <property type="evidence" value="ECO:0007669"/>
    <property type="project" value="TreeGrafter"/>
</dbReference>
<dbReference type="AlphaFoldDB" id="A0AAN6Q1F1"/>
<reference evidence="6" key="2">
    <citation type="submission" date="2023-05" db="EMBL/GenBank/DDBJ databases">
        <authorList>
            <consortium name="Lawrence Berkeley National Laboratory"/>
            <person name="Steindorff A."/>
            <person name="Hensen N."/>
            <person name="Bonometti L."/>
            <person name="Westerberg I."/>
            <person name="Brannstrom I.O."/>
            <person name="Guillou S."/>
            <person name="Cros-Aarteil S."/>
            <person name="Calhoun S."/>
            <person name="Haridas S."/>
            <person name="Kuo A."/>
            <person name="Mondo S."/>
            <person name="Pangilinan J."/>
            <person name="Riley R."/>
            <person name="Labutti K."/>
            <person name="Andreopoulos B."/>
            <person name="Lipzen A."/>
            <person name="Chen C."/>
            <person name="Yanf M."/>
            <person name="Daum C."/>
            <person name="Ng V."/>
            <person name="Clum A."/>
            <person name="Ohm R."/>
            <person name="Martin F."/>
            <person name="Silar P."/>
            <person name="Natvig D."/>
            <person name="Lalanne C."/>
            <person name="Gautier V."/>
            <person name="Ament-Velasquez S.L."/>
            <person name="Kruys A."/>
            <person name="Hutchinson M.I."/>
            <person name="Powell A.J."/>
            <person name="Barry K."/>
            <person name="Miller A.N."/>
            <person name="Grigoriev I.V."/>
            <person name="Debuchy R."/>
            <person name="Gladieux P."/>
            <person name="Thoren M.H."/>
            <person name="Johannesson H."/>
        </authorList>
    </citation>
    <scope>NUCLEOTIDE SEQUENCE</scope>
    <source>
        <strain evidence="6">CBS 757.83</strain>
    </source>
</reference>
<dbReference type="PROSITE" id="PS50002">
    <property type="entry name" value="SH3"/>
    <property type="match status" value="2"/>
</dbReference>
<name>A0AAN6Q1F1_9PEZI</name>
<proteinExistence type="predicted"/>